<dbReference type="PANTHER" id="PTHR48048:SF45">
    <property type="entry name" value="GLYCOSYLTRANSFERASE"/>
    <property type="match status" value="1"/>
</dbReference>
<keyword evidence="9" id="KW-1185">Reference proteome</keyword>
<keyword evidence="5" id="KW-0328">Glycosyltransferase</keyword>
<gene>
    <name evidence="8" type="ORF">P3X46_013276</name>
</gene>
<dbReference type="Pfam" id="PF00201">
    <property type="entry name" value="UDPGT"/>
    <property type="match status" value="1"/>
</dbReference>
<evidence type="ECO:0000313" key="8">
    <source>
        <dbReference type="EMBL" id="KAJ9174655.1"/>
    </source>
</evidence>
<evidence type="ECO:0000256" key="5">
    <source>
        <dbReference type="RuleBase" id="RU003718"/>
    </source>
</evidence>
<dbReference type="InterPro" id="IPR050481">
    <property type="entry name" value="UDP-glycosyltransf_plant"/>
</dbReference>
<dbReference type="PANTHER" id="PTHR48048">
    <property type="entry name" value="GLYCOSYLTRANSFERASE"/>
    <property type="match status" value="1"/>
</dbReference>
<evidence type="ECO:0000256" key="3">
    <source>
        <dbReference type="ARBA" id="ARBA00022679"/>
    </source>
</evidence>
<proteinExistence type="inferred from homology"/>
<dbReference type="Gene3D" id="3.40.50.2000">
    <property type="entry name" value="Glycogen Phosphorylase B"/>
    <property type="match status" value="2"/>
</dbReference>
<sequence length="468" mass="52285">MEKAQLVFVLAPAMGHLVSAVEVARLLLNRHDLLSITVLVLNHSSVNSGVRNYVESQRASSSTISNSLRFIDLPKDEHESFSFSSLAERQKPHVKEAVLKITQSESSIDSPQLAGFVIDMFYTPMIDVANEFGVPSYIFFTSSAASLGFMLYVQKIHDEEKFDPAEFKDSDSELPVPSLVNPLPARVMPSPMLSKKQLPPLLENARRYGEAKGIIVNTFLELESHAIESFKIPPIYPVGPILDVRSDGRSNHQEIMQWLDDQPLSSVVFLCFGSMGSFGEDQVKEIACALEHSGYRFLWSLRRPPPPGLLVSPSDYEDPQEVLPKGFLDRTTKIGRVMGWAPQVAVLAHPAIGGFVSHCGWNSVLESIWFGVPIATWPMYAEQQFNAFEMVIELGLAVEIKMDYRNDSGIIVNCDEIERGIKCLMEHDSEKRKKVKEMSERSRMALMDSGSSHFYLGNLITDVMDNLG</sequence>
<name>A0ABQ9M6M0_HEVBR</name>
<keyword evidence="7" id="KW-0732">Signal</keyword>
<feature type="signal peptide" evidence="7">
    <location>
        <begin position="1"/>
        <end position="20"/>
    </location>
</feature>
<comment type="pathway">
    <text evidence="1">Pigment biosynthesis; anthocyanin biosynthesis.</text>
</comment>
<protein>
    <recommendedName>
        <fullName evidence="6">Glycosyltransferase</fullName>
        <ecNumber evidence="6">2.4.1.-</ecNumber>
    </recommendedName>
</protein>
<dbReference type="PROSITE" id="PS00375">
    <property type="entry name" value="UDPGT"/>
    <property type="match status" value="1"/>
</dbReference>
<evidence type="ECO:0000256" key="7">
    <source>
        <dbReference type="SAM" id="SignalP"/>
    </source>
</evidence>
<dbReference type="SUPFAM" id="SSF53756">
    <property type="entry name" value="UDP-Glycosyltransferase/glycogen phosphorylase"/>
    <property type="match status" value="1"/>
</dbReference>
<keyword evidence="3 5" id="KW-0808">Transferase</keyword>
<accession>A0ABQ9M6M0</accession>
<evidence type="ECO:0000256" key="1">
    <source>
        <dbReference type="ARBA" id="ARBA00004935"/>
    </source>
</evidence>
<reference evidence="8 9" key="1">
    <citation type="journal article" date="2023" name="Plant Biotechnol. J.">
        <title>Chromosome-level wild Hevea brasiliensis genome provides new tools for genomic-assisted breeding and valuable loci to elevate rubber yield.</title>
        <authorList>
            <person name="Cheng H."/>
            <person name="Song X."/>
            <person name="Hu Y."/>
            <person name="Wu T."/>
            <person name="Yang Q."/>
            <person name="An Z."/>
            <person name="Feng S."/>
            <person name="Deng Z."/>
            <person name="Wu W."/>
            <person name="Zeng X."/>
            <person name="Tu M."/>
            <person name="Wang X."/>
            <person name="Huang H."/>
        </authorList>
    </citation>
    <scope>NUCLEOTIDE SEQUENCE [LARGE SCALE GENOMIC DNA]</scope>
    <source>
        <strain evidence="8">MT/VB/25A 57/8</strain>
    </source>
</reference>
<evidence type="ECO:0000256" key="6">
    <source>
        <dbReference type="RuleBase" id="RU362057"/>
    </source>
</evidence>
<dbReference type="InterPro" id="IPR002213">
    <property type="entry name" value="UDP_glucos_trans"/>
</dbReference>
<evidence type="ECO:0000256" key="4">
    <source>
        <dbReference type="ARBA" id="ARBA00047606"/>
    </source>
</evidence>
<evidence type="ECO:0000256" key="2">
    <source>
        <dbReference type="ARBA" id="ARBA00009995"/>
    </source>
</evidence>
<dbReference type="Proteomes" id="UP001174677">
    <property type="component" value="Chromosome 8"/>
</dbReference>
<comment type="caution">
    <text evidence="8">The sequence shown here is derived from an EMBL/GenBank/DDBJ whole genome shotgun (WGS) entry which is preliminary data.</text>
</comment>
<comment type="catalytic activity">
    <reaction evidence="4">
        <text>an anthocyanidin + UDP-alpha-D-glucose + H(+) = an anthocyanidin 3-O-beta-D-glucoside + UDP</text>
        <dbReference type="Rhea" id="RHEA:20093"/>
        <dbReference type="ChEBI" id="CHEBI:15378"/>
        <dbReference type="ChEBI" id="CHEBI:16307"/>
        <dbReference type="ChEBI" id="CHEBI:58223"/>
        <dbReference type="ChEBI" id="CHEBI:58885"/>
        <dbReference type="ChEBI" id="CHEBI:143576"/>
        <dbReference type="EC" id="2.4.1.115"/>
    </reaction>
</comment>
<comment type="similarity">
    <text evidence="2 5">Belongs to the UDP-glycosyltransferase family.</text>
</comment>
<dbReference type="EC" id="2.4.1.-" evidence="6"/>
<dbReference type="InterPro" id="IPR035595">
    <property type="entry name" value="UDP_glycos_trans_CS"/>
</dbReference>
<feature type="chain" id="PRO_5045949603" description="Glycosyltransferase" evidence="7">
    <location>
        <begin position="21"/>
        <end position="468"/>
    </location>
</feature>
<evidence type="ECO:0000313" key="9">
    <source>
        <dbReference type="Proteomes" id="UP001174677"/>
    </source>
</evidence>
<organism evidence="8 9">
    <name type="scientific">Hevea brasiliensis</name>
    <name type="common">Para rubber tree</name>
    <name type="synonym">Siphonia brasiliensis</name>
    <dbReference type="NCBI Taxonomy" id="3981"/>
    <lineage>
        <taxon>Eukaryota</taxon>
        <taxon>Viridiplantae</taxon>
        <taxon>Streptophyta</taxon>
        <taxon>Embryophyta</taxon>
        <taxon>Tracheophyta</taxon>
        <taxon>Spermatophyta</taxon>
        <taxon>Magnoliopsida</taxon>
        <taxon>eudicotyledons</taxon>
        <taxon>Gunneridae</taxon>
        <taxon>Pentapetalae</taxon>
        <taxon>rosids</taxon>
        <taxon>fabids</taxon>
        <taxon>Malpighiales</taxon>
        <taxon>Euphorbiaceae</taxon>
        <taxon>Crotonoideae</taxon>
        <taxon>Micrandreae</taxon>
        <taxon>Hevea</taxon>
    </lineage>
</organism>
<dbReference type="EMBL" id="JARPOI010000008">
    <property type="protein sequence ID" value="KAJ9174655.1"/>
    <property type="molecule type" value="Genomic_DNA"/>
</dbReference>
<dbReference type="CDD" id="cd03784">
    <property type="entry name" value="GT1_Gtf-like"/>
    <property type="match status" value="1"/>
</dbReference>